<organism evidence="2">
    <name type="scientific">Desulfobacca acetoxidans</name>
    <dbReference type="NCBI Taxonomy" id="60893"/>
    <lineage>
        <taxon>Bacteria</taxon>
        <taxon>Pseudomonadati</taxon>
        <taxon>Thermodesulfobacteriota</taxon>
        <taxon>Desulfobaccia</taxon>
        <taxon>Desulfobaccales</taxon>
        <taxon>Desulfobaccaceae</taxon>
        <taxon>Desulfobacca</taxon>
    </lineage>
</organism>
<dbReference type="InterPro" id="IPR036249">
    <property type="entry name" value="Thioredoxin-like_sf"/>
</dbReference>
<gene>
    <name evidence="2" type="ORF">ENV52_02265</name>
</gene>
<reference evidence="2" key="1">
    <citation type="journal article" date="2020" name="mSystems">
        <title>Genome- and Community-Level Interaction Insights into Carbon Utilization and Element Cycling Functions of Hydrothermarchaeota in Hydrothermal Sediment.</title>
        <authorList>
            <person name="Zhou Z."/>
            <person name="Liu Y."/>
            <person name="Xu W."/>
            <person name="Pan J."/>
            <person name="Luo Z.H."/>
            <person name="Li M."/>
        </authorList>
    </citation>
    <scope>NUCLEOTIDE SEQUENCE [LARGE SCALE GENOMIC DNA]</scope>
    <source>
        <strain evidence="2">SpSt-767</strain>
    </source>
</reference>
<accession>A0A7V6A1J5</accession>
<dbReference type="Gene3D" id="1.25.40.10">
    <property type="entry name" value="Tetratricopeptide repeat domain"/>
    <property type="match status" value="1"/>
</dbReference>
<dbReference type="InterPro" id="IPR011990">
    <property type="entry name" value="TPR-like_helical_dom_sf"/>
</dbReference>
<name>A0A7V6A1J5_9BACT</name>
<comment type="caution">
    <text evidence="2">The sequence shown here is derived from an EMBL/GenBank/DDBJ whole genome shotgun (WGS) entry which is preliminary data.</text>
</comment>
<dbReference type="InterPro" id="IPR012336">
    <property type="entry name" value="Thioredoxin-like_fold"/>
</dbReference>
<dbReference type="EMBL" id="DTGR01000035">
    <property type="protein sequence ID" value="HHS28512.1"/>
    <property type="molecule type" value="Genomic_DNA"/>
</dbReference>
<proteinExistence type="predicted"/>
<sequence>MGTVTYPNPGVAKFVDLNFIPVQVEVSNKELMQKYNVSWTPTILVLDADGKEHYRSVGFLPPDTFIATFELGKARYYLDLEQYAEARAVLEELVTRCPVPEVMPEAIFFQGVAAYKHTHDPKPLRAVYDTLTAKYPQSEWAKRAEPYKLIPA</sequence>
<dbReference type="SUPFAM" id="SSF52833">
    <property type="entry name" value="Thioredoxin-like"/>
    <property type="match status" value="1"/>
</dbReference>
<evidence type="ECO:0000259" key="1">
    <source>
        <dbReference type="Pfam" id="PF13098"/>
    </source>
</evidence>
<evidence type="ECO:0000313" key="2">
    <source>
        <dbReference type="EMBL" id="HHS28512.1"/>
    </source>
</evidence>
<dbReference type="Gene3D" id="3.40.30.10">
    <property type="entry name" value="Glutaredoxin"/>
    <property type="match status" value="1"/>
</dbReference>
<dbReference type="Pfam" id="PF13098">
    <property type="entry name" value="Thioredoxin_2"/>
    <property type="match status" value="1"/>
</dbReference>
<protein>
    <recommendedName>
        <fullName evidence="1">Thioredoxin-like fold domain-containing protein</fullName>
    </recommendedName>
</protein>
<dbReference type="AlphaFoldDB" id="A0A7V6A1J5"/>
<feature type="domain" description="Thioredoxin-like fold" evidence="1">
    <location>
        <begin position="25"/>
        <end position="67"/>
    </location>
</feature>